<accession>A0A9W7LNM0</accession>
<protein>
    <submittedName>
        <fullName evidence="1">Uncharacterized protein</fullName>
    </submittedName>
</protein>
<dbReference type="EMBL" id="BSYR01000010">
    <property type="protein sequence ID" value="GMI71208.1"/>
    <property type="molecule type" value="Genomic_DNA"/>
</dbReference>
<proteinExistence type="predicted"/>
<evidence type="ECO:0000313" key="2">
    <source>
        <dbReference type="Proteomes" id="UP001165190"/>
    </source>
</evidence>
<sequence length="111" mass="12710">MFTPFFPRLRKGLKVSASRGLTLNQVEFDGKLEVASPTVPDGVKEGYFTVFAVKGKETQRYVIELDNLTNPTFLSLLELASSKRGFFVFLVNLKNYRIFYNIGNWPRKLIV</sequence>
<dbReference type="OrthoDB" id="1930622at2759"/>
<name>A0A9W7LNM0_HIBTR</name>
<reference evidence="1" key="1">
    <citation type="submission" date="2023-05" db="EMBL/GenBank/DDBJ databases">
        <title>Genome and transcriptome analyses reveal genes involved in the formation of fine ridges on petal epidermal cells in Hibiscus trionum.</title>
        <authorList>
            <person name="Koshimizu S."/>
            <person name="Masuda S."/>
            <person name="Ishii T."/>
            <person name="Shirasu K."/>
            <person name="Hoshino A."/>
            <person name="Arita M."/>
        </authorList>
    </citation>
    <scope>NUCLEOTIDE SEQUENCE</scope>
    <source>
        <strain evidence="1">Hamamatsu line</strain>
    </source>
</reference>
<comment type="caution">
    <text evidence="1">The sequence shown here is derived from an EMBL/GenBank/DDBJ whole genome shotgun (WGS) entry which is preliminary data.</text>
</comment>
<organism evidence="1 2">
    <name type="scientific">Hibiscus trionum</name>
    <name type="common">Flower of an hour</name>
    <dbReference type="NCBI Taxonomy" id="183268"/>
    <lineage>
        <taxon>Eukaryota</taxon>
        <taxon>Viridiplantae</taxon>
        <taxon>Streptophyta</taxon>
        <taxon>Embryophyta</taxon>
        <taxon>Tracheophyta</taxon>
        <taxon>Spermatophyta</taxon>
        <taxon>Magnoliopsida</taxon>
        <taxon>eudicotyledons</taxon>
        <taxon>Gunneridae</taxon>
        <taxon>Pentapetalae</taxon>
        <taxon>rosids</taxon>
        <taxon>malvids</taxon>
        <taxon>Malvales</taxon>
        <taxon>Malvaceae</taxon>
        <taxon>Malvoideae</taxon>
        <taxon>Hibiscus</taxon>
    </lineage>
</organism>
<dbReference type="Proteomes" id="UP001165190">
    <property type="component" value="Unassembled WGS sequence"/>
</dbReference>
<gene>
    <name evidence="1" type="ORF">HRI_000790100</name>
</gene>
<keyword evidence="2" id="KW-1185">Reference proteome</keyword>
<evidence type="ECO:0000313" key="1">
    <source>
        <dbReference type="EMBL" id="GMI71208.1"/>
    </source>
</evidence>
<dbReference type="AlphaFoldDB" id="A0A9W7LNM0"/>